<keyword evidence="3" id="KW-1185">Reference proteome</keyword>
<accession>A0A9W8CKV7</accession>
<evidence type="ECO:0000256" key="1">
    <source>
        <dbReference type="SAM" id="MobiDB-lite"/>
    </source>
</evidence>
<dbReference type="Proteomes" id="UP001145021">
    <property type="component" value="Unassembled WGS sequence"/>
</dbReference>
<feature type="region of interest" description="Disordered" evidence="1">
    <location>
        <begin position="237"/>
        <end position="265"/>
    </location>
</feature>
<dbReference type="AlphaFoldDB" id="A0A9W8CKV7"/>
<evidence type="ECO:0000313" key="3">
    <source>
        <dbReference type="Proteomes" id="UP001145021"/>
    </source>
</evidence>
<gene>
    <name evidence="2" type="ORF">LPJ64_001181</name>
</gene>
<feature type="compositionally biased region" description="Polar residues" evidence="1">
    <location>
        <begin position="96"/>
        <end position="105"/>
    </location>
</feature>
<feature type="compositionally biased region" description="Low complexity" evidence="1">
    <location>
        <begin position="247"/>
        <end position="265"/>
    </location>
</feature>
<name>A0A9W8CKV7_9FUNG</name>
<sequence>MATFRSNSQKTRLRAEPVTGICGIVASGNAPVRLPAAPMTLKRQSSYASLKSNATLHASDENAKPTVITEKQHQRVLELLRIALASAANISLPGSELQSETNKTAAHTAASISLREERRARAVATLEKQRLALVGILRETQSPNAETIVSTHSLLCNRSRLRLLDMASARDYGRTMQGEADSQQVTEPIGIGNQEQAADATLASSLASDTSEETLIETGAEADVDLDAEYDGLMIRTSADGGSAPVSTTSSTTSSATSSTTSSATSSAGLKASLVEIWASNGFWRGASARSWSNTRTSRRESVCSINTLAIDQVAALPDVGGVCWALTEALHELSTQSWSRFYASLGGVRVPTRYRTPRHSLNMLATEQLMMCNDKLVCPLKNRVQEPNPRRQVFEEYIRTTGTLPPPDSVADRKIRSPLCNEL</sequence>
<dbReference type="EMBL" id="JANBOH010000029">
    <property type="protein sequence ID" value="KAJ1647461.1"/>
    <property type="molecule type" value="Genomic_DNA"/>
</dbReference>
<organism evidence="2 3">
    <name type="scientific">Coemansia asiatica</name>
    <dbReference type="NCBI Taxonomy" id="1052880"/>
    <lineage>
        <taxon>Eukaryota</taxon>
        <taxon>Fungi</taxon>
        <taxon>Fungi incertae sedis</taxon>
        <taxon>Zoopagomycota</taxon>
        <taxon>Kickxellomycotina</taxon>
        <taxon>Kickxellomycetes</taxon>
        <taxon>Kickxellales</taxon>
        <taxon>Kickxellaceae</taxon>
        <taxon>Coemansia</taxon>
    </lineage>
</organism>
<reference evidence="2" key="1">
    <citation type="submission" date="2022-07" db="EMBL/GenBank/DDBJ databases">
        <title>Phylogenomic reconstructions and comparative analyses of Kickxellomycotina fungi.</title>
        <authorList>
            <person name="Reynolds N.K."/>
            <person name="Stajich J.E."/>
            <person name="Barry K."/>
            <person name="Grigoriev I.V."/>
            <person name="Crous P."/>
            <person name="Smith M.E."/>
        </authorList>
    </citation>
    <scope>NUCLEOTIDE SEQUENCE</scope>
    <source>
        <strain evidence="2">NBRC 105413</strain>
    </source>
</reference>
<feature type="region of interest" description="Disordered" evidence="1">
    <location>
        <begin position="93"/>
        <end position="112"/>
    </location>
</feature>
<comment type="caution">
    <text evidence="2">The sequence shown here is derived from an EMBL/GenBank/DDBJ whole genome shotgun (WGS) entry which is preliminary data.</text>
</comment>
<feature type="region of interest" description="Disordered" evidence="1">
    <location>
        <begin position="405"/>
        <end position="424"/>
    </location>
</feature>
<proteinExistence type="predicted"/>
<evidence type="ECO:0000313" key="2">
    <source>
        <dbReference type="EMBL" id="KAJ1647461.1"/>
    </source>
</evidence>
<protein>
    <submittedName>
        <fullName evidence="2">Uncharacterized protein</fullName>
    </submittedName>
</protein>